<dbReference type="EMBL" id="JBHUOX010000008">
    <property type="protein sequence ID" value="MFD3001135.1"/>
    <property type="molecule type" value="Genomic_DNA"/>
</dbReference>
<evidence type="ECO:0000256" key="4">
    <source>
        <dbReference type="ARBA" id="ARBA00022840"/>
    </source>
</evidence>
<dbReference type="Pfam" id="PF00664">
    <property type="entry name" value="ABC_membrane"/>
    <property type="match status" value="1"/>
</dbReference>
<comment type="caution">
    <text evidence="10">The sequence shown here is derived from an EMBL/GenBank/DDBJ whole genome shotgun (WGS) entry which is preliminary data.</text>
</comment>
<dbReference type="SUPFAM" id="SSF90123">
    <property type="entry name" value="ABC transporter transmembrane region"/>
    <property type="match status" value="1"/>
</dbReference>
<dbReference type="PANTHER" id="PTHR43394:SF4">
    <property type="entry name" value="TOXIN SECRETION ABC TRANSPORTER ATP-BINDING PROTEIN"/>
    <property type="match status" value="1"/>
</dbReference>
<evidence type="ECO:0000259" key="8">
    <source>
        <dbReference type="PROSITE" id="PS50893"/>
    </source>
</evidence>
<dbReference type="InterPro" id="IPR003439">
    <property type="entry name" value="ABC_transporter-like_ATP-bd"/>
</dbReference>
<keyword evidence="4" id="KW-0067">ATP-binding</keyword>
<dbReference type="Gene3D" id="1.20.1560.10">
    <property type="entry name" value="ABC transporter type 1, transmembrane domain"/>
    <property type="match status" value="1"/>
</dbReference>
<evidence type="ECO:0000313" key="11">
    <source>
        <dbReference type="Proteomes" id="UP001597641"/>
    </source>
</evidence>
<dbReference type="InterPro" id="IPR039421">
    <property type="entry name" value="Type_1_exporter"/>
</dbReference>
<feature type="transmembrane region" description="Helical" evidence="7">
    <location>
        <begin position="141"/>
        <end position="159"/>
    </location>
</feature>
<organism evidence="10 11">
    <name type="scientific">Pontibacter toksunensis</name>
    <dbReference type="NCBI Taxonomy" id="1332631"/>
    <lineage>
        <taxon>Bacteria</taxon>
        <taxon>Pseudomonadati</taxon>
        <taxon>Bacteroidota</taxon>
        <taxon>Cytophagia</taxon>
        <taxon>Cytophagales</taxon>
        <taxon>Hymenobacteraceae</taxon>
        <taxon>Pontibacter</taxon>
    </lineage>
</organism>
<proteinExistence type="predicted"/>
<feature type="transmembrane region" description="Helical" evidence="7">
    <location>
        <begin position="165"/>
        <end position="182"/>
    </location>
</feature>
<keyword evidence="2 7" id="KW-0812">Transmembrane</keyword>
<feature type="domain" description="ABC transporter" evidence="8">
    <location>
        <begin position="344"/>
        <end position="578"/>
    </location>
</feature>
<keyword evidence="5 7" id="KW-1133">Transmembrane helix</keyword>
<dbReference type="PANTHER" id="PTHR43394">
    <property type="entry name" value="ATP-DEPENDENT PERMEASE MDL1, MITOCHONDRIAL"/>
    <property type="match status" value="1"/>
</dbReference>
<dbReference type="InterPro" id="IPR003593">
    <property type="entry name" value="AAA+_ATPase"/>
</dbReference>
<dbReference type="SUPFAM" id="SSF52540">
    <property type="entry name" value="P-loop containing nucleoside triphosphate hydrolases"/>
    <property type="match status" value="1"/>
</dbReference>
<dbReference type="Proteomes" id="UP001597641">
    <property type="component" value="Unassembled WGS sequence"/>
</dbReference>
<name>A0ABW6BV16_9BACT</name>
<evidence type="ECO:0000259" key="9">
    <source>
        <dbReference type="PROSITE" id="PS50929"/>
    </source>
</evidence>
<dbReference type="PROSITE" id="PS50929">
    <property type="entry name" value="ABC_TM1F"/>
    <property type="match status" value="1"/>
</dbReference>
<dbReference type="InterPro" id="IPR011527">
    <property type="entry name" value="ABC1_TM_dom"/>
</dbReference>
<protein>
    <submittedName>
        <fullName evidence="10">Peptidase domain-containing ABC transporter</fullName>
    </submittedName>
</protein>
<dbReference type="RefSeq" id="WP_377484898.1">
    <property type="nucleotide sequence ID" value="NZ_JBHUOX010000008.1"/>
</dbReference>
<dbReference type="InterPro" id="IPR036640">
    <property type="entry name" value="ABC1_TM_sf"/>
</dbReference>
<dbReference type="Gene3D" id="3.40.50.300">
    <property type="entry name" value="P-loop containing nucleotide triphosphate hydrolases"/>
    <property type="match status" value="1"/>
</dbReference>
<keyword evidence="3" id="KW-0547">Nucleotide-binding</keyword>
<dbReference type="InterPro" id="IPR027417">
    <property type="entry name" value="P-loop_NTPase"/>
</dbReference>
<evidence type="ECO:0000313" key="10">
    <source>
        <dbReference type="EMBL" id="MFD3001135.1"/>
    </source>
</evidence>
<evidence type="ECO:0000256" key="3">
    <source>
        <dbReference type="ARBA" id="ARBA00022741"/>
    </source>
</evidence>
<evidence type="ECO:0000256" key="6">
    <source>
        <dbReference type="ARBA" id="ARBA00023136"/>
    </source>
</evidence>
<keyword evidence="11" id="KW-1185">Reference proteome</keyword>
<sequence length="579" mass="65192">MAKPSTQKHATPMQRFLNLLSIEKREIIYLYVYAVAAGLISLALPLGIQSIIGFVSSGQISVSVVVLISLIVLALLIVGGLQVMQLWLVEYLQQRIFVRHAFDFAYRIPRLQAEALQKYYPPELMNRFFDVVSLQKGLAKILLDFSTAVIQIVFGLILLSLYHPYFIFLGVILVVVLIFIIWRTGDKGVETSIRESKYKYKLVAWLEEMARSLSTFKLVGHTNLPMERTDGYVNSYLKVRKEHFNVLMTQYLSFVGFKTFITGGLLVLGCILVVQREINIGQFVASEIIIILIMTAVEKIIIKLDTVYDVLTSLDKIGHVTDLPIEEVKGIKLEDLPLNGGLSIQVQHLRYRYPDAKKITLEDISFNVKPSQRICLAGYNNSGKSTLVSLLLGLYPSYEGGIIYSGVSLRDLHIGNLRSLIGDNMSKEQVFDGTLLDNITMGGNLPLQDVLWAIDLAGLSEFVHALPEGLQSYLVGGSQRLPGSIARKIVMARTLVRRPKLLIIDDFWVGMSKREKMHLMRTLTSEQFDWTMIIVSNDLDVMELCDCTLLLQNGRLVASGSYEQIRQHELLKELTEVTA</sequence>
<feature type="transmembrane region" description="Helical" evidence="7">
    <location>
        <begin position="28"/>
        <end position="48"/>
    </location>
</feature>
<gene>
    <name evidence="10" type="ORF">ACFS7Z_12225</name>
</gene>
<dbReference type="Pfam" id="PF00005">
    <property type="entry name" value="ABC_tran"/>
    <property type="match status" value="1"/>
</dbReference>
<evidence type="ECO:0000256" key="1">
    <source>
        <dbReference type="ARBA" id="ARBA00004651"/>
    </source>
</evidence>
<dbReference type="PROSITE" id="PS50893">
    <property type="entry name" value="ABC_TRANSPORTER_2"/>
    <property type="match status" value="1"/>
</dbReference>
<keyword evidence="6 7" id="KW-0472">Membrane</keyword>
<evidence type="ECO:0000256" key="7">
    <source>
        <dbReference type="SAM" id="Phobius"/>
    </source>
</evidence>
<feature type="domain" description="ABC transmembrane type-1" evidence="9">
    <location>
        <begin position="32"/>
        <end position="309"/>
    </location>
</feature>
<comment type="subcellular location">
    <subcellularLocation>
        <location evidence="1">Cell membrane</location>
        <topology evidence="1">Multi-pass membrane protein</topology>
    </subcellularLocation>
</comment>
<feature type="transmembrane region" description="Helical" evidence="7">
    <location>
        <begin position="251"/>
        <end position="274"/>
    </location>
</feature>
<evidence type="ECO:0000256" key="2">
    <source>
        <dbReference type="ARBA" id="ARBA00022692"/>
    </source>
</evidence>
<dbReference type="SMART" id="SM00382">
    <property type="entry name" value="AAA"/>
    <property type="match status" value="1"/>
</dbReference>
<reference evidence="11" key="1">
    <citation type="journal article" date="2019" name="Int. J. Syst. Evol. Microbiol.">
        <title>The Global Catalogue of Microorganisms (GCM) 10K type strain sequencing project: providing services to taxonomists for standard genome sequencing and annotation.</title>
        <authorList>
            <consortium name="The Broad Institute Genomics Platform"/>
            <consortium name="The Broad Institute Genome Sequencing Center for Infectious Disease"/>
            <person name="Wu L."/>
            <person name="Ma J."/>
        </authorList>
    </citation>
    <scope>NUCLEOTIDE SEQUENCE [LARGE SCALE GENOMIC DNA]</scope>
    <source>
        <strain evidence="11">KCTC 23984</strain>
    </source>
</reference>
<accession>A0ABW6BV16</accession>
<feature type="transmembrane region" description="Helical" evidence="7">
    <location>
        <begin position="60"/>
        <end position="89"/>
    </location>
</feature>
<evidence type="ECO:0000256" key="5">
    <source>
        <dbReference type="ARBA" id="ARBA00022989"/>
    </source>
</evidence>